<protein>
    <submittedName>
        <fullName evidence="1">Uncharacterized protein</fullName>
    </submittedName>
</protein>
<reference evidence="1 2" key="1">
    <citation type="journal article" date="2021" name="Commun. Biol.">
        <title>Genomic insights into the host specific adaptation of the Pneumocystis genus.</title>
        <authorList>
            <person name="Cisse O.H."/>
            <person name="Ma L."/>
            <person name="Dekker J.P."/>
            <person name="Khil P.P."/>
            <person name="Youn J.-H."/>
            <person name="Brenchley J.M."/>
            <person name="Blair R."/>
            <person name="Pahar B."/>
            <person name="Chabe M."/>
            <person name="Van Rompay K.K.A."/>
            <person name="Keesler R."/>
            <person name="Sukura A."/>
            <person name="Hirsch V."/>
            <person name="Kutty G."/>
            <person name="Liu Y."/>
            <person name="Peng L."/>
            <person name="Chen J."/>
            <person name="Song J."/>
            <person name="Weissenbacher-Lang C."/>
            <person name="Xu J."/>
            <person name="Upham N.S."/>
            <person name="Stajich J.E."/>
            <person name="Cuomo C.A."/>
            <person name="Cushion M.T."/>
            <person name="Kovacs J.A."/>
        </authorList>
    </citation>
    <scope>NUCLEOTIDE SEQUENCE [LARGE SCALE GENOMIC DNA]</scope>
    <source>
        <strain evidence="1 2">RABM</strain>
    </source>
</reference>
<dbReference type="EMBL" id="JABTEG010000001">
    <property type="protein sequence ID" value="KAG4306304.1"/>
    <property type="molecule type" value="Genomic_DNA"/>
</dbReference>
<sequence length="459" mass="53668">MRRSRNALFRSLKYNYSFGTVLYVHSIDIWSLKFKNSYFPLIFIHSFDRSLSRFHGDRGNYKDPIHVFIDTFKSELKKSKEFQESIKALQDKSGKLGESEAYKKAKEAYQVAKERADAAGNLSNKTLKKIGQIMEKSVITIWESVPIKFIKKGTIMTANTIFHITEPIRRNKVYKLVIESVKNVIHEGDNSYYGGYIDKTTRRQVRKAQSKGNLECSEKAIIKENPNAGVKIILYKESALKEFWKQFKNNNWPFNRINHWKRSYNYSENPIIEVIKNVTMRIENFWNKLTAENETAKIIRLFKNMDPNFRIESFLQELREYILPEVVEAYVKGDAETLKLWLSEASYQVWFATAKEYIFQGLISDGKVLDIRGVDVISYRILPPNDIPCLIISFRTQEIHLYRNAKSKELVAGNENFIQEVTYAVAFTRILDEIPNIETKGWKIIDFIKYAATFFISVH</sequence>
<evidence type="ECO:0000313" key="2">
    <source>
        <dbReference type="Proteomes" id="UP000768646"/>
    </source>
</evidence>
<evidence type="ECO:0000313" key="1">
    <source>
        <dbReference type="EMBL" id="KAG4306304.1"/>
    </source>
</evidence>
<name>A0ACB7CJF5_9ASCO</name>
<proteinExistence type="predicted"/>
<keyword evidence="2" id="KW-1185">Reference proteome</keyword>
<comment type="caution">
    <text evidence="1">The sequence shown here is derived from an EMBL/GenBank/DDBJ whole genome shotgun (WGS) entry which is preliminary data.</text>
</comment>
<gene>
    <name evidence="1" type="ORF">PORY_000292</name>
</gene>
<accession>A0ACB7CJF5</accession>
<dbReference type="Proteomes" id="UP000768646">
    <property type="component" value="Unassembled WGS sequence"/>
</dbReference>
<organism evidence="1 2">
    <name type="scientific">Pneumocystis oryctolagi</name>
    <dbReference type="NCBI Taxonomy" id="42067"/>
    <lineage>
        <taxon>Eukaryota</taxon>
        <taxon>Fungi</taxon>
        <taxon>Dikarya</taxon>
        <taxon>Ascomycota</taxon>
        <taxon>Taphrinomycotina</taxon>
        <taxon>Pneumocystomycetes</taxon>
        <taxon>Pneumocystaceae</taxon>
        <taxon>Pneumocystis</taxon>
    </lineage>
</organism>